<dbReference type="PANTHER" id="PTHR43133:SF51">
    <property type="entry name" value="RNA POLYMERASE SIGMA FACTOR"/>
    <property type="match status" value="1"/>
</dbReference>
<dbReference type="InterPro" id="IPR007630">
    <property type="entry name" value="RNA_pol_sigma70_r4"/>
</dbReference>
<evidence type="ECO:0000256" key="2">
    <source>
        <dbReference type="ARBA" id="ARBA00023015"/>
    </source>
</evidence>
<accession>A0ABY8UVC3</accession>
<dbReference type="Proteomes" id="UP001236652">
    <property type="component" value="Chromosome"/>
</dbReference>
<evidence type="ECO:0000313" key="9">
    <source>
        <dbReference type="Proteomes" id="UP001236652"/>
    </source>
</evidence>
<keyword evidence="5" id="KW-0804">Transcription</keyword>
<evidence type="ECO:0000259" key="7">
    <source>
        <dbReference type="Pfam" id="PF04545"/>
    </source>
</evidence>
<dbReference type="Pfam" id="PF04542">
    <property type="entry name" value="Sigma70_r2"/>
    <property type="match status" value="1"/>
</dbReference>
<evidence type="ECO:0000256" key="5">
    <source>
        <dbReference type="ARBA" id="ARBA00023163"/>
    </source>
</evidence>
<dbReference type="CDD" id="cd06171">
    <property type="entry name" value="Sigma70_r4"/>
    <property type="match status" value="1"/>
</dbReference>
<evidence type="ECO:0000256" key="3">
    <source>
        <dbReference type="ARBA" id="ARBA00023082"/>
    </source>
</evidence>
<organism evidence="8 9">
    <name type="scientific">Pontibacillus chungwhensis</name>
    <dbReference type="NCBI Taxonomy" id="265426"/>
    <lineage>
        <taxon>Bacteria</taxon>
        <taxon>Bacillati</taxon>
        <taxon>Bacillota</taxon>
        <taxon>Bacilli</taxon>
        <taxon>Bacillales</taxon>
        <taxon>Bacillaceae</taxon>
        <taxon>Pontibacillus</taxon>
    </lineage>
</organism>
<name>A0ABY8UVC3_9BACI</name>
<evidence type="ECO:0000259" key="6">
    <source>
        <dbReference type="Pfam" id="PF04542"/>
    </source>
</evidence>
<feature type="domain" description="RNA polymerase sigma-70 region 2" evidence="6">
    <location>
        <begin position="19"/>
        <end position="85"/>
    </location>
</feature>
<sequence>MKKLIKKAQKGDTKAFLKLFKEYESMLYKTAYLYVKNEEDASDVVQEVAFKSFKNINTLREPDYFKTWIIKIAINCSLDCIKNNKKVVNLDPNYDDFISDGREDLSFPISVKDLIDGLNENEKSVVILKYYYEYTFEEIADFMEIPIGTTKSLLYRSLKKLKERYYKEELGHG</sequence>
<dbReference type="InterPro" id="IPR013325">
    <property type="entry name" value="RNA_pol_sigma_r2"/>
</dbReference>
<dbReference type="InterPro" id="IPR014284">
    <property type="entry name" value="RNA_pol_sigma-70_dom"/>
</dbReference>
<dbReference type="InterPro" id="IPR039425">
    <property type="entry name" value="RNA_pol_sigma-70-like"/>
</dbReference>
<dbReference type="Gene3D" id="1.10.10.10">
    <property type="entry name" value="Winged helix-like DNA-binding domain superfamily/Winged helix DNA-binding domain"/>
    <property type="match status" value="1"/>
</dbReference>
<reference evidence="8 9" key="1">
    <citation type="submission" date="2023-05" db="EMBL/GenBank/DDBJ databases">
        <title>Comparative genomics reveals the evidence of polycyclic aromatic hydrocarbons degradation in moderately halophilic genus Pontibacillus.</title>
        <authorList>
            <person name="Yang H."/>
            <person name="Qian Z."/>
        </authorList>
    </citation>
    <scope>NUCLEOTIDE SEQUENCE [LARGE SCALE GENOMIC DNA]</scope>
    <source>
        <strain evidence="9">HN14</strain>
    </source>
</reference>
<proteinExistence type="inferred from homology"/>
<keyword evidence="3" id="KW-0731">Sigma factor</keyword>
<dbReference type="SUPFAM" id="SSF88659">
    <property type="entry name" value="Sigma3 and sigma4 domains of RNA polymerase sigma factors"/>
    <property type="match status" value="1"/>
</dbReference>
<dbReference type="RefSeq" id="WP_231416972.1">
    <property type="nucleotide sequence ID" value="NZ_CP126446.1"/>
</dbReference>
<evidence type="ECO:0000256" key="4">
    <source>
        <dbReference type="ARBA" id="ARBA00023125"/>
    </source>
</evidence>
<evidence type="ECO:0000256" key="1">
    <source>
        <dbReference type="ARBA" id="ARBA00010641"/>
    </source>
</evidence>
<keyword evidence="2" id="KW-0805">Transcription regulation</keyword>
<dbReference type="EMBL" id="CP126446">
    <property type="protein sequence ID" value="WIF96706.1"/>
    <property type="molecule type" value="Genomic_DNA"/>
</dbReference>
<dbReference type="Pfam" id="PF04545">
    <property type="entry name" value="Sigma70_r4"/>
    <property type="match status" value="1"/>
</dbReference>
<dbReference type="InterPro" id="IPR013324">
    <property type="entry name" value="RNA_pol_sigma_r3/r4-like"/>
</dbReference>
<feature type="domain" description="RNA polymerase sigma-70 region 4" evidence="7">
    <location>
        <begin position="115"/>
        <end position="163"/>
    </location>
</feature>
<dbReference type="SUPFAM" id="SSF88946">
    <property type="entry name" value="Sigma2 domain of RNA polymerase sigma factors"/>
    <property type="match status" value="1"/>
</dbReference>
<keyword evidence="9" id="KW-1185">Reference proteome</keyword>
<dbReference type="InterPro" id="IPR007627">
    <property type="entry name" value="RNA_pol_sigma70_r2"/>
</dbReference>
<dbReference type="Gene3D" id="1.10.1740.10">
    <property type="match status" value="1"/>
</dbReference>
<dbReference type="PANTHER" id="PTHR43133">
    <property type="entry name" value="RNA POLYMERASE ECF-TYPE SIGMA FACTO"/>
    <property type="match status" value="1"/>
</dbReference>
<gene>
    <name evidence="8" type="ORF">QNI29_13210</name>
</gene>
<evidence type="ECO:0000313" key="8">
    <source>
        <dbReference type="EMBL" id="WIF96706.1"/>
    </source>
</evidence>
<keyword evidence="4" id="KW-0238">DNA-binding</keyword>
<dbReference type="NCBIfam" id="TIGR02937">
    <property type="entry name" value="sigma70-ECF"/>
    <property type="match status" value="1"/>
</dbReference>
<comment type="similarity">
    <text evidence="1">Belongs to the sigma-70 factor family. ECF subfamily.</text>
</comment>
<dbReference type="InterPro" id="IPR036388">
    <property type="entry name" value="WH-like_DNA-bd_sf"/>
</dbReference>
<protein>
    <submittedName>
        <fullName evidence="8">Sigma-70 family RNA polymerase sigma factor</fullName>
    </submittedName>
</protein>